<protein>
    <submittedName>
        <fullName evidence="4">Gamma-glutamyltranspeptidase 3-like</fullName>
    </submittedName>
</protein>
<dbReference type="PANTHER" id="PTHR11686">
    <property type="entry name" value="GAMMA GLUTAMYL TRANSPEPTIDASE"/>
    <property type="match status" value="1"/>
</dbReference>
<feature type="region of interest" description="Disordered" evidence="1">
    <location>
        <begin position="48"/>
        <end position="71"/>
    </location>
</feature>
<organism evidence="3 4">
    <name type="scientific">Saccoglossus kowalevskii</name>
    <name type="common">Acorn worm</name>
    <dbReference type="NCBI Taxonomy" id="10224"/>
    <lineage>
        <taxon>Eukaryota</taxon>
        <taxon>Metazoa</taxon>
        <taxon>Hemichordata</taxon>
        <taxon>Enteropneusta</taxon>
        <taxon>Harrimaniidae</taxon>
        <taxon>Saccoglossus</taxon>
    </lineage>
</organism>
<keyword evidence="2" id="KW-0472">Membrane</keyword>
<dbReference type="InterPro" id="IPR029055">
    <property type="entry name" value="Ntn_hydrolases_N"/>
</dbReference>
<dbReference type="GeneID" id="102805021"/>
<reference evidence="4" key="1">
    <citation type="submission" date="2025-08" db="UniProtKB">
        <authorList>
            <consortium name="RefSeq"/>
        </authorList>
    </citation>
    <scope>IDENTIFICATION</scope>
    <source>
        <tissue evidence="4">Testes</tissue>
    </source>
</reference>
<dbReference type="InterPro" id="IPR000101">
    <property type="entry name" value="GGT_peptidase"/>
</dbReference>
<feature type="compositionally biased region" description="Basic and acidic residues" evidence="1">
    <location>
        <begin position="48"/>
        <end position="60"/>
    </location>
</feature>
<evidence type="ECO:0000313" key="3">
    <source>
        <dbReference type="Proteomes" id="UP000694865"/>
    </source>
</evidence>
<feature type="transmembrane region" description="Helical" evidence="2">
    <location>
        <begin position="81"/>
        <end position="103"/>
    </location>
</feature>
<proteinExistence type="predicted"/>
<gene>
    <name evidence="4" type="primary">LOC102805021</name>
</gene>
<sequence length="339" mass="36659">MSGTIPTHIENDSELPHIAVNGKDVVSLEEVDLSADTLLLDCEDTLNRERSESDESHDVNESSPFTFEEHKPQKNDNGLKIIIIMSLVFAVSVTTALIVNIYIGPHQVATHGAVSCGVEQCSQVGVEILKKGGHAVDGAVATMLCMGLIGAESSGIGGGGFMLIRDGDSVDALDFRETAPGDSTQDMYSNNNTAADIGGLAVAVPGELKGMQMAWKKYGRLRWSELFHPTIQLAKEGFKVTGHTVDSLKSETAKFSYSKKLRDLYMPGGVPVKEGDTLKRLDYAEVLDTIAKEGIDAFYNGSLTNDIVATVKNAGGILTKKDLYDYKAIWKTPLQTMYH</sequence>
<keyword evidence="3" id="KW-1185">Reference proteome</keyword>
<name>A0ABM0MM20_SACKO</name>
<feature type="non-terminal residue" evidence="4">
    <location>
        <position position="339"/>
    </location>
</feature>
<keyword evidence="2" id="KW-1133">Transmembrane helix</keyword>
<dbReference type="PANTHER" id="PTHR11686:SF54">
    <property type="entry name" value="GLUTATHIONE HYDROLASE 7"/>
    <property type="match status" value="1"/>
</dbReference>
<accession>A0ABM0MM20</accession>
<dbReference type="Pfam" id="PF01019">
    <property type="entry name" value="G_glu_transpept"/>
    <property type="match status" value="1"/>
</dbReference>
<dbReference type="PRINTS" id="PR01210">
    <property type="entry name" value="GGTRANSPTASE"/>
</dbReference>
<keyword evidence="2" id="KW-0812">Transmembrane</keyword>
<evidence type="ECO:0000313" key="4">
    <source>
        <dbReference type="RefSeq" id="XP_006821061.1"/>
    </source>
</evidence>
<evidence type="ECO:0000256" key="2">
    <source>
        <dbReference type="SAM" id="Phobius"/>
    </source>
</evidence>
<evidence type="ECO:0000256" key="1">
    <source>
        <dbReference type="SAM" id="MobiDB-lite"/>
    </source>
</evidence>
<dbReference type="RefSeq" id="XP_006821061.1">
    <property type="nucleotide sequence ID" value="XM_006820998.1"/>
</dbReference>
<dbReference type="SUPFAM" id="SSF56235">
    <property type="entry name" value="N-terminal nucleophile aminohydrolases (Ntn hydrolases)"/>
    <property type="match status" value="1"/>
</dbReference>
<dbReference type="Proteomes" id="UP000694865">
    <property type="component" value="Unplaced"/>
</dbReference>